<evidence type="ECO:0000256" key="5">
    <source>
        <dbReference type="ARBA" id="ARBA00047720"/>
    </source>
</evidence>
<dbReference type="AlphaFoldDB" id="H5SI37"/>
<evidence type="ECO:0000256" key="1">
    <source>
        <dbReference type="ARBA" id="ARBA00006773"/>
    </source>
</evidence>
<evidence type="ECO:0000259" key="6">
    <source>
        <dbReference type="Pfam" id="PF01979"/>
    </source>
</evidence>
<dbReference type="GO" id="GO:0006146">
    <property type="term" value="P:adenine catabolic process"/>
    <property type="evidence" value="ECO:0007669"/>
    <property type="project" value="InterPro"/>
</dbReference>
<dbReference type="PANTHER" id="PTHR11113:SF2">
    <property type="entry name" value="ADENINE DEAMINASE"/>
    <property type="match status" value="1"/>
</dbReference>
<feature type="domain" description="Amidohydrolase-related" evidence="6">
    <location>
        <begin position="74"/>
        <end position="359"/>
    </location>
</feature>
<dbReference type="PANTHER" id="PTHR11113">
    <property type="entry name" value="N-ACETYLGLUCOSAMINE-6-PHOSPHATE DEACETYLASE"/>
    <property type="match status" value="1"/>
</dbReference>
<comment type="similarity">
    <text evidence="1">Belongs to the metallo-dependent hydrolases superfamily. Adenine deaminase family.</text>
</comment>
<dbReference type="InterPro" id="IPR032466">
    <property type="entry name" value="Metal_Hydrolase"/>
</dbReference>
<comment type="catalytic activity">
    <reaction evidence="5">
        <text>adenine + H2O + H(+) = hypoxanthine + NH4(+)</text>
        <dbReference type="Rhea" id="RHEA:23688"/>
        <dbReference type="ChEBI" id="CHEBI:15377"/>
        <dbReference type="ChEBI" id="CHEBI:15378"/>
        <dbReference type="ChEBI" id="CHEBI:16708"/>
        <dbReference type="ChEBI" id="CHEBI:17368"/>
        <dbReference type="ChEBI" id="CHEBI:28938"/>
        <dbReference type="EC" id="3.5.4.2"/>
    </reaction>
</comment>
<keyword evidence="3" id="KW-0378">Hydrolase</keyword>
<dbReference type="Pfam" id="PF13382">
    <property type="entry name" value="Adenine_deam_C"/>
    <property type="match status" value="1"/>
</dbReference>
<name>H5SI37_9ZZZZ</name>
<protein>
    <recommendedName>
        <fullName evidence="2">adenine deaminase</fullName>
        <ecNumber evidence="2">3.5.4.2</ecNumber>
    </recommendedName>
</protein>
<feature type="domain" description="Adenine deaminase C-terminal" evidence="7">
    <location>
        <begin position="414"/>
        <end position="576"/>
    </location>
</feature>
<dbReference type="InterPro" id="IPR006679">
    <property type="entry name" value="Adenine_deam"/>
</dbReference>
<evidence type="ECO:0000313" key="8">
    <source>
        <dbReference type="EMBL" id="BAL55823.1"/>
    </source>
</evidence>
<dbReference type="EMBL" id="AP011730">
    <property type="protein sequence ID" value="BAL55823.1"/>
    <property type="molecule type" value="Genomic_DNA"/>
</dbReference>
<sequence>MRRPSWRVELMRVAQGQEPADLVVTGGVLLDVYTGERLGDWIVAVKGERVAYVGPWLDGLVGSDTQVLDARGQVVVPGLVDAHTHLFGARYSPHAAIPYILAGGTTCVVTELSELAYVAGELGVRAALDALRGLPVKVYATLPPLAATAPHLERHAPSVDAYRELFRDPLVVGLGEVYWGNLVLREDRRLLELIELAHAAGKVVEGHAAGARGPRLAAYAAAGVTSCHESTTAEEVRERLRLGYHTMVREGKIRQDLEAVAGLWRSADLDLHRLCLVTDSAGAREILEEGYMDAVVRKAVRLGVDPVAAIRAATLVPAERFRLDGEVGGLAPGRYADFSLVPDLREFHPTVVVSSGRVVARDGKPVVSVPPYRYPDELVRTLRSELPPVDAYRVRAPVARGAVRVRVVEMVTHLVTREGEAEVRVQDGWLVPDGDLCLVAALDRRGDGAPFVGFVRGFGLRRGACATSMAWDSPLLLAVGKSPEDLHCALTRLVSLGGGVVVCAGGEVLAELAAPVAGVVSVDPLEEVARREVQVDQALRGLGAVGPRPSLTVDVLAGLAIPHFRVCDRGYVRVRDGAILGLWPDGA</sequence>
<evidence type="ECO:0000256" key="3">
    <source>
        <dbReference type="ARBA" id="ARBA00022801"/>
    </source>
</evidence>
<keyword evidence="4" id="KW-0464">Manganese</keyword>
<proteinExistence type="inferred from homology"/>
<dbReference type="HAMAP" id="MF_01518">
    <property type="entry name" value="Adenine_deamin"/>
    <property type="match status" value="1"/>
</dbReference>
<dbReference type="SUPFAM" id="SSF51556">
    <property type="entry name" value="Metallo-dependent hydrolases"/>
    <property type="match status" value="1"/>
</dbReference>
<dbReference type="InterPro" id="IPR026912">
    <property type="entry name" value="Adenine_deam_C"/>
</dbReference>
<reference evidence="8" key="1">
    <citation type="journal article" date="2005" name="Environ. Microbiol.">
        <title>Genetic and functional properties of uncultivated thermophilic crenarchaeotes from a subsurface gold mine as revealed by analysis of genome fragments.</title>
        <authorList>
            <person name="Nunoura T."/>
            <person name="Hirayama H."/>
            <person name="Takami H."/>
            <person name="Oida H."/>
            <person name="Nishi S."/>
            <person name="Shimamura S."/>
            <person name="Suzuki Y."/>
            <person name="Inagaki F."/>
            <person name="Takai K."/>
            <person name="Nealson K.H."/>
            <person name="Horikoshi K."/>
        </authorList>
    </citation>
    <scope>NUCLEOTIDE SEQUENCE</scope>
</reference>
<dbReference type="Gene3D" id="2.30.40.10">
    <property type="entry name" value="Urease, subunit C, domain 1"/>
    <property type="match status" value="1"/>
</dbReference>
<accession>H5SI37</accession>
<evidence type="ECO:0000259" key="7">
    <source>
        <dbReference type="Pfam" id="PF13382"/>
    </source>
</evidence>
<dbReference type="EC" id="3.5.4.2" evidence="2"/>
<evidence type="ECO:0000256" key="4">
    <source>
        <dbReference type="ARBA" id="ARBA00023211"/>
    </source>
</evidence>
<dbReference type="InterPro" id="IPR011059">
    <property type="entry name" value="Metal-dep_hydrolase_composite"/>
</dbReference>
<reference evidence="8" key="2">
    <citation type="journal article" date="2012" name="PLoS ONE">
        <title>A Deeply Branching Thermophilic Bacterium with an Ancient Acetyl-CoA Pathway Dominates a Subsurface Ecosystem.</title>
        <authorList>
            <person name="Takami H."/>
            <person name="Noguchi H."/>
            <person name="Takaki Y."/>
            <person name="Uchiyama I."/>
            <person name="Toyoda A."/>
            <person name="Nishi S."/>
            <person name="Chee G.-J."/>
            <person name="Arai W."/>
            <person name="Nunoura T."/>
            <person name="Itoh T."/>
            <person name="Hattori M."/>
            <person name="Takai K."/>
        </authorList>
    </citation>
    <scope>NUCLEOTIDE SEQUENCE</scope>
</reference>
<dbReference type="Gene3D" id="3.20.20.140">
    <property type="entry name" value="Metal-dependent hydrolases"/>
    <property type="match status" value="1"/>
</dbReference>
<dbReference type="Pfam" id="PF01979">
    <property type="entry name" value="Amidohydro_1"/>
    <property type="match status" value="1"/>
</dbReference>
<dbReference type="InterPro" id="IPR006680">
    <property type="entry name" value="Amidohydro-rel"/>
</dbReference>
<organism evidence="8">
    <name type="scientific">uncultured prokaryote</name>
    <dbReference type="NCBI Taxonomy" id="198431"/>
    <lineage>
        <taxon>unclassified sequences</taxon>
        <taxon>environmental samples</taxon>
    </lineage>
</organism>
<dbReference type="SUPFAM" id="SSF51338">
    <property type="entry name" value="Composite domain of metallo-dependent hydrolases"/>
    <property type="match status" value="1"/>
</dbReference>
<evidence type="ECO:0000256" key="2">
    <source>
        <dbReference type="ARBA" id="ARBA00012782"/>
    </source>
</evidence>
<dbReference type="GO" id="GO:0000034">
    <property type="term" value="F:adenine deaminase activity"/>
    <property type="evidence" value="ECO:0007669"/>
    <property type="project" value="UniProtKB-EC"/>
</dbReference>
<gene>
    <name evidence="8" type="ORF">HGMM_F31F10C13</name>
</gene>